<evidence type="ECO:0000313" key="1">
    <source>
        <dbReference type="EMBL" id="MDX8417382.1"/>
    </source>
</evidence>
<dbReference type="Proteomes" id="UP001285244">
    <property type="component" value="Unassembled WGS sequence"/>
</dbReference>
<dbReference type="EMBL" id="JALBUS010000007">
    <property type="protein sequence ID" value="MDX8417382.1"/>
    <property type="molecule type" value="Genomic_DNA"/>
</dbReference>
<sequence>MEKEKKVGSKYIYKYQKENFNRHVVMIRKDDEEMIKKLDSVNASEYIYNLIKKDMEKNNAKQER</sequence>
<name>A0ABU4WLD2_9FIRM</name>
<reference evidence="1 2" key="1">
    <citation type="submission" date="2022-03" db="EMBL/GenBank/DDBJ databases">
        <title>Novel taxa within the pig intestine.</title>
        <authorList>
            <person name="Wylensek D."/>
            <person name="Bishof K."/>
            <person name="Afrizal A."/>
            <person name="Clavel T."/>
        </authorList>
    </citation>
    <scope>NUCLEOTIDE SEQUENCE [LARGE SCALE GENOMIC DNA]</scope>
    <source>
        <strain evidence="1 2">Cla-KB-P134</strain>
    </source>
</reference>
<comment type="caution">
    <text evidence="1">The sequence shown here is derived from an EMBL/GenBank/DDBJ whole genome shotgun (WGS) entry which is preliminary data.</text>
</comment>
<keyword evidence="2" id="KW-1185">Reference proteome</keyword>
<dbReference type="RefSeq" id="WP_320325678.1">
    <property type="nucleotide sequence ID" value="NZ_JALBUS010000007.1"/>
</dbReference>
<organism evidence="1 2">
    <name type="scientific">Absicoccus intestinalis</name>
    <dbReference type="NCBI Taxonomy" id="2926319"/>
    <lineage>
        <taxon>Bacteria</taxon>
        <taxon>Bacillati</taxon>
        <taxon>Bacillota</taxon>
        <taxon>Erysipelotrichia</taxon>
        <taxon>Erysipelotrichales</taxon>
        <taxon>Erysipelotrichaceae</taxon>
        <taxon>Absicoccus</taxon>
    </lineage>
</organism>
<proteinExistence type="predicted"/>
<gene>
    <name evidence="1" type="ORF">MOZ64_05945</name>
</gene>
<evidence type="ECO:0000313" key="2">
    <source>
        <dbReference type="Proteomes" id="UP001285244"/>
    </source>
</evidence>
<protein>
    <submittedName>
        <fullName evidence="1">Uncharacterized protein</fullName>
    </submittedName>
</protein>
<accession>A0ABU4WLD2</accession>